<organism evidence="1 2">
    <name type="scientific">Actinacidiphila acididurans</name>
    <dbReference type="NCBI Taxonomy" id="2784346"/>
    <lineage>
        <taxon>Bacteria</taxon>
        <taxon>Bacillati</taxon>
        <taxon>Actinomycetota</taxon>
        <taxon>Actinomycetes</taxon>
        <taxon>Kitasatosporales</taxon>
        <taxon>Streptomycetaceae</taxon>
        <taxon>Actinacidiphila</taxon>
    </lineage>
</organism>
<proteinExistence type="predicted"/>
<name>A0ABS2U335_9ACTN</name>
<protein>
    <recommendedName>
        <fullName evidence="3">Small CPxCG-related zinc finger protein</fullName>
    </recommendedName>
</protein>
<evidence type="ECO:0000313" key="2">
    <source>
        <dbReference type="Proteomes" id="UP000749040"/>
    </source>
</evidence>
<sequence>MPTDYRDPLVTCDSCGATAQRPDRNSGVYEQGLHALFELGWRSRADPDERPLRGAPHGHLWSCPDCPSVAVA</sequence>
<evidence type="ECO:0008006" key="3">
    <source>
        <dbReference type="Google" id="ProtNLM"/>
    </source>
</evidence>
<reference evidence="1 2" key="1">
    <citation type="submission" date="2021-01" db="EMBL/GenBank/DDBJ databases">
        <title>Streptomyces acididurans sp. nov., isolated from a peat swamp forest soil.</title>
        <authorList>
            <person name="Chantavorakit T."/>
            <person name="Duangmal K."/>
        </authorList>
    </citation>
    <scope>NUCLEOTIDE SEQUENCE [LARGE SCALE GENOMIC DNA]</scope>
    <source>
        <strain evidence="1 2">KK5PA1</strain>
    </source>
</reference>
<dbReference type="Proteomes" id="UP000749040">
    <property type="component" value="Unassembled WGS sequence"/>
</dbReference>
<gene>
    <name evidence="1" type="ORF">ITX44_36750</name>
</gene>
<keyword evidence="2" id="KW-1185">Reference proteome</keyword>
<dbReference type="EMBL" id="JADKYB010000030">
    <property type="protein sequence ID" value="MBM9510013.1"/>
    <property type="molecule type" value="Genomic_DNA"/>
</dbReference>
<comment type="caution">
    <text evidence="1">The sequence shown here is derived from an EMBL/GenBank/DDBJ whole genome shotgun (WGS) entry which is preliminary data.</text>
</comment>
<evidence type="ECO:0000313" key="1">
    <source>
        <dbReference type="EMBL" id="MBM9510013.1"/>
    </source>
</evidence>
<dbReference type="RefSeq" id="WP_205363619.1">
    <property type="nucleotide sequence ID" value="NZ_JADKYB010000030.1"/>
</dbReference>
<accession>A0ABS2U335</accession>